<dbReference type="EMBL" id="JXCE01000250">
    <property type="protein sequence ID" value="KPA38731.1"/>
    <property type="molecule type" value="Genomic_DNA"/>
</dbReference>
<organism evidence="2 3">
    <name type="scientific">Fusarium langsethiae</name>
    <dbReference type="NCBI Taxonomy" id="179993"/>
    <lineage>
        <taxon>Eukaryota</taxon>
        <taxon>Fungi</taxon>
        <taxon>Dikarya</taxon>
        <taxon>Ascomycota</taxon>
        <taxon>Pezizomycotina</taxon>
        <taxon>Sordariomycetes</taxon>
        <taxon>Hypocreomycetidae</taxon>
        <taxon>Hypocreales</taxon>
        <taxon>Nectriaceae</taxon>
        <taxon>Fusarium</taxon>
    </lineage>
</organism>
<comment type="caution">
    <text evidence="2">The sequence shown here is derived from an EMBL/GenBank/DDBJ whole genome shotgun (WGS) entry which is preliminary data.</text>
</comment>
<sequence length="227" mass="25049">MDDRATAATILRIPFSETIAPSTEQSPQKDYQKWTAAFQNGFGGGANKTEISDHPYKDDPKLRCIFDNAREAGILYRTYLANGKPEPYSQDRTSDRPRPVAEHSGQQVGQEEHQSIRHMSNSHHIVEQEGQCIGPEEHQSNNDRTTSAPADLALPDSTTNVAIVDISTQYGAKSSGASIETFTDFSKAGRKRDFTYVIDPEDFIDLTGSDGEAASEEIGPAKKRKEE</sequence>
<accession>A0A0N0V5S4</accession>
<evidence type="ECO:0000313" key="3">
    <source>
        <dbReference type="Proteomes" id="UP000037904"/>
    </source>
</evidence>
<keyword evidence="3" id="KW-1185">Reference proteome</keyword>
<feature type="region of interest" description="Disordered" evidence="1">
    <location>
        <begin position="134"/>
        <end position="153"/>
    </location>
</feature>
<gene>
    <name evidence="2" type="ORF">FLAG1_08427</name>
</gene>
<protein>
    <submittedName>
        <fullName evidence="2">Uncharacterized protein</fullName>
    </submittedName>
</protein>
<proteinExistence type="predicted"/>
<feature type="region of interest" description="Disordered" evidence="1">
    <location>
        <begin position="82"/>
        <end position="113"/>
    </location>
</feature>
<dbReference type="AlphaFoldDB" id="A0A0N0V5S4"/>
<dbReference type="Proteomes" id="UP000037904">
    <property type="component" value="Unassembled WGS sequence"/>
</dbReference>
<reference evidence="2 3" key="1">
    <citation type="submission" date="2015-04" db="EMBL/GenBank/DDBJ databases">
        <title>The draft genome sequence of Fusarium langsethiae, a T-2/HT-2 mycotoxin producer.</title>
        <authorList>
            <person name="Lysoe E."/>
            <person name="Divon H.H."/>
            <person name="Terzi V."/>
            <person name="Orru L."/>
            <person name="Lamontanara A."/>
            <person name="Kolseth A.-K."/>
            <person name="Frandsen R.J."/>
            <person name="Nielsen K."/>
            <person name="Thrane U."/>
        </authorList>
    </citation>
    <scope>NUCLEOTIDE SEQUENCE [LARGE SCALE GENOMIC DNA]</scope>
    <source>
        <strain evidence="2 3">Fl201059</strain>
    </source>
</reference>
<evidence type="ECO:0000313" key="2">
    <source>
        <dbReference type="EMBL" id="KPA38731.1"/>
    </source>
</evidence>
<name>A0A0N0V5S4_FUSLA</name>
<feature type="compositionally biased region" description="Basic and acidic residues" evidence="1">
    <location>
        <begin position="92"/>
        <end position="101"/>
    </location>
</feature>
<evidence type="ECO:0000256" key="1">
    <source>
        <dbReference type="SAM" id="MobiDB-lite"/>
    </source>
</evidence>
<feature type="region of interest" description="Disordered" evidence="1">
    <location>
        <begin position="205"/>
        <end position="227"/>
    </location>
</feature>